<dbReference type="PANTHER" id="PTHR24198:SF165">
    <property type="entry name" value="ANKYRIN REPEAT-CONTAINING PROTEIN-RELATED"/>
    <property type="match status" value="1"/>
</dbReference>
<dbReference type="SMART" id="SM00248">
    <property type="entry name" value="ANK"/>
    <property type="match status" value="5"/>
</dbReference>
<accession>A0A2J6PUL9</accession>
<dbReference type="InterPro" id="IPR002110">
    <property type="entry name" value="Ankyrin_rpt"/>
</dbReference>
<dbReference type="PROSITE" id="PS50088">
    <property type="entry name" value="ANK_REPEAT"/>
    <property type="match status" value="1"/>
</dbReference>
<feature type="repeat" description="ANK" evidence="3">
    <location>
        <begin position="174"/>
        <end position="206"/>
    </location>
</feature>
<organism evidence="4 5">
    <name type="scientific">Hyaloscypha hepaticicola</name>
    <dbReference type="NCBI Taxonomy" id="2082293"/>
    <lineage>
        <taxon>Eukaryota</taxon>
        <taxon>Fungi</taxon>
        <taxon>Dikarya</taxon>
        <taxon>Ascomycota</taxon>
        <taxon>Pezizomycotina</taxon>
        <taxon>Leotiomycetes</taxon>
        <taxon>Helotiales</taxon>
        <taxon>Hyaloscyphaceae</taxon>
        <taxon>Hyaloscypha</taxon>
    </lineage>
</organism>
<reference evidence="4 5" key="1">
    <citation type="submission" date="2016-05" db="EMBL/GenBank/DDBJ databases">
        <title>A degradative enzymes factory behind the ericoid mycorrhizal symbiosis.</title>
        <authorList>
            <consortium name="DOE Joint Genome Institute"/>
            <person name="Martino E."/>
            <person name="Morin E."/>
            <person name="Grelet G."/>
            <person name="Kuo A."/>
            <person name="Kohler A."/>
            <person name="Daghino S."/>
            <person name="Barry K."/>
            <person name="Choi C."/>
            <person name="Cichocki N."/>
            <person name="Clum A."/>
            <person name="Copeland A."/>
            <person name="Hainaut M."/>
            <person name="Haridas S."/>
            <person name="Labutti K."/>
            <person name="Lindquist E."/>
            <person name="Lipzen A."/>
            <person name="Khouja H.-R."/>
            <person name="Murat C."/>
            <person name="Ohm R."/>
            <person name="Olson A."/>
            <person name="Spatafora J."/>
            <person name="Veneault-Fourrey C."/>
            <person name="Henrissat B."/>
            <person name="Grigoriev I."/>
            <person name="Martin F."/>
            <person name="Perotto S."/>
        </authorList>
    </citation>
    <scope>NUCLEOTIDE SEQUENCE [LARGE SCALE GENOMIC DNA]</scope>
    <source>
        <strain evidence="4 5">UAMH 7357</strain>
    </source>
</reference>
<evidence type="ECO:0000256" key="2">
    <source>
        <dbReference type="ARBA" id="ARBA00023043"/>
    </source>
</evidence>
<dbReference type="AlphaFoldDB" id="A0A2J6PUL9"/>
<dbReference type="EMBL" id="KZ613498">
    <property type="protein sequence ID" value="PMD17721.1"/>
    <property type="molecule type" value="Genomic_DNA"/>
</dbReference>
<evidence type="ECO:0000313" key="4">
    <source>
        <dbReference type="EMBL" id="PMD17721.1"/>
    </source>
</evidence>
<name>A0A2J6PUL9_9HELO</name>
<evidence type="ECO:0000256" key="3">
    <source>
        <dbReference type="PROSITE-ProRule" id="PRU00023"/>
    </source>
</evidence>
<protein>
    <submittedName>
        <fullName evidence="4">Ankyrin</fullName>
    </submittedName>
</protein>
<keyword evidence="2 3" id="KW-0040">ANK repeat</keyword>
<dbReference type="Gene3D" id="1.25.40.20">
    <property type="entry name" value="Ankyrin repeat-containing domain"/>
    <property type="match status" value="2"/>
</dbReference>
<dbReference type="Pfam" id="PF12796">
    <property type="entry name" value="Ank_2"/>
    <property type="match status" value="1"/>
</dbReference>
<keyword evidence="5" id="KW-1185">Reference proteome</keyword>
<dbReference type="PANTHER" id="PTHR24198">
    <property type="entry name" value="ANKYRIN REPEAT AND PROTEIN KINASE DOMAIN-CONTAINING PROTEIN"/>
    <property type="match status" value="1"/>
</dbReference>
<gene>
    <name evidence="4" type="ORF">NA56DRAFT_707459</name>
</gene>
<keyword evidence="1" id="KW-0677">Repeat</keyword>
<dbReference type="OrthoDB" id="341259at2759"/>
<sequence>MRSKDPEAQNLILLADPQQKFSFPGVRVQALQYNGPICKAWYPCNYHSRVKIQTPKILAQVVGQLFVEYTGMPHWAVIKRQVRMAEFLLHSGSDPYPDPSGILPTPSDLAWDVYLRSIIPKDNELAIRSLLHHSDYVEEQNFPLVHIIILGISLKSLDNELFENRQALFEVDAQGRTALRWAACRGDALSCAKLIAKGANANALDRHLKSPLYFAVNSEHPTQNDCVRVLLEGGAETDPVLHNSGVVRSILLLCSAKEADDILVLKTLLDFSANVEATNRLRATPLLIVARSKPATYTALLLAYGANVRARDKAKKAVLATSIMHNNHEVLRYLLDRWFRYTACPRLRNLDILHVAAEYADLETLQILIIAGHWGLRSDSRDKRGFTAEELMRGRGDANPELQKAFASLLRAVHGTPTKIEKERMMGAGLEGRGIRCGLMRVYI</sequence>
<evidence type="ECO:0000313" key="5">
    <source>
        <dbReference type="Proteomes" id="UP000235672"/>
    </source>
</evidence>
<dbReference type="SUPFAM" id="SSF48403">
    <property type="entry name" value="Ankyrin repeat"/>
    <property type="match status" value="1"/>
</dbReference>
<evidence type="ECO:0000256" key="1">
    <source>
        <dbReference type="ARBA" id="ARBA00022737"/>
    </source>
</evidence>
<dbReference type="Proteomes" id="UP000235672">
    <property type="component" value="Unassembled WGS sequence"/>
</dbReference>
<dbReference type="STRING" id="1745343.A0A2J6PUL9"/>
<dbReference type="InterPro" id="IPR036770">
    <property type="entry name" value="Ankyrin_rpt-contain_sf"/>
</dbReference>
<proteinExistence type="predicted"/>